<dbReference type="AlphaFoldDB" id="A0A3E1NLY9"/>
<organism evidence="1 2">
    <name type="scientific">Deminuibacter soli</name>
    <dbReference type="NCBI Taxonomy" id="2291815"/>
    <lineage>
        <taxon>Bacteria</taxon>
        <taxon>Pseudomonadati</taxon>
        <taxon>Bacteroidota</taxon>
        <taxon>Chitinophagia</taxon>
        <taxon>Chitinophagales</taxon>
        <taxon>Chitinophagaceae</taxon>
        <taxon>Deminuibacter</taxon>
    </lineage>
</organism>
<evidence type="ECO:0000313" key="2">
    <source>
        <dbReference type="Proteomes" id="UP000261284"/>
    </source>
</evidence>
<evidence type="ECO:0000313" key="1">
    <source>
        <dbReference type="EMBL" id="RFM28946.1"/>
    </source>
</evidence>
<sequence length="139" mass="16220">MNNYYTTYQIEGLGKLISFKPNFEPQQHKVASQAAEKAQQAKAMTTSQATVMEFTRIFCDHLLADTDYAIIQREEPRYPSQLHYIANMQLDAVMKTLTYIIWTDRIVEGYFISRIKDMTVTSLLNRLEVLLMHSYNQKV</sequence>
<dbReference type="InterPro" id="IPR045425">
    <property type="entry name" value="DUF6508"/>
</dbReference>
<accession>A0A3E1NLY9</accession>
<proteinExistence type="predicted"/>
<dbReference type="Pfam" id="PF20118">
    <property type="entry name" value="DUF6508"/>
    <property type="match status" value="1"/>
</dbReference>
<name>A0A3E1NLY9_9BACT</name>
<reference evidence="1 2" key="1">
    <citation type="submission" date="2018-08" db="EMBL/GenBank/DDBJ databases">
        <title>Chitinophagaceae sp. K23C18032701, a novel bacterium isolated from forest soil.</title>
        <authorList>
            <person name="Wang C."/>
        </authorList>
    </citation>
    <scope>NUCLEOTIDE SEQUENCE [LARGE SCALE GENOMIC DNA]</scope>
    <source>
        <strain evidence="1 2">K23C18032701</strain>
    </source>
</reference>
<keyword evidence="2" id="KW-1185">Reference proteome</keyword>
<dbReference type="Proteomes" id="UP000261284">
    <property type="component" value="Unassembled WGS sequence"/>
</dbReference>
<comment type="caution">
    <text evidence="1">The sequence shown here is derived from an EMBL/GenBank/DDBJ whole genome shotgun (WGS) entry which is preliminary data.</text>
</comment>
<protein>
    <submittedName>
        <fullName evidence="1">Uncharacterized protein</fullName>
    </submittedName>
</protein>
<dbReference type="EMBL" id="QTJU01000002">
    <property type="protein sequence ID" value="RFM28946.1"/>
    <property type="molecule type" value="Genomic_DNA"/>
</dbReference>
<gene>
    <name evidence="1" type="ORF">DXN05_09280</name>
</gene>